<dbReference type="EMBL" id="AP024233">
    <property type="protein sequence ID" value="BCO10625.1"/>
    <property type="molecule type" value="Genomic_DNA"/>
</dbReference>
<proteinExistence type="predicted"/>
<dbReference type="AlphaFoldDB" id="A0A915UBE7"/>
<dbReference type="Gene3D" id="3.40.50.300">
    <property type="entry name" value="P-loop containing nucleotide triphosphate hydrolases"/>
    <property type="match status" value="1"/>
</dbReference>
<evidence type="ECO:0000313" key="2">
    <source>
        <dbReference type="Proteomes" id="UP001063350"/>
    </source>
</evidence>
<dbReference type="KEGG" id="ddu:GF1_30010"/>
<reference evidence="1" key="1">
    <citation type="submission" date="2020-12" db="EMBL/GenBank/DDBJ databases">
        <title>Desulfobium dissulfuricans gen. nov., sp. nov., a novel mesophilic, sulfate-reducing bacterium isolated from a deep-sea hydrothermal vent.</title>
        <authorList>
            <person name="Hashimoto Y."/>
            <person name="Tame A."/>
            <person name="Sawayama S."/>
            <person name="Miyazaki J."/>
            <person name="Takai K."/>
            <person name="Nakagawa S."/>
        </authorList>
    </citation>
    <scope>NUCLEOTIDE SEQUENCE</scope>
    <source>
        <strain evidence="1">GF1</strain>
    </source>
</reference>
<dbReference type="Proteomes" id="UP001063350">
    <property type="component" value="Chromosome"/>
</dbReference>
<dbReference type="InterPro" id="IPR027417">
    <property type="entry name" value="P-loop_NTPase"/>
</dbReference>
<accession>A0A915UBE7</accession>
<dbReference type="SUPFAM" id="SSF52540">
    <property type="entry name" value="P-loop containing nucleoside triphosphate hydrolases"/>
    <property type="match status" value="1"/>
</dbReference>
<dbReference type="RefSeq" id="WP_267927351.1">
    <property type="nucleotide sequence ID" value="NZ_AP024233.1"/>
</dbReference>
<keyword evidence="2" id="KW-1185">Reference proteome</keyword>
<gene>
    <name evidence="1" type="ORF">GF1_30010</name>
</gene>
<organism evidence="1 2">
    <name type="scientific">Desulfolithobacter dissulfuricans</name>
    <dbReference type="NCBI Taxonomy" id="2795293"/>
    <lineage>
        <taxon>Bacteria</taxon>
        <taxon>Pseudomonadati</taxon>
        <taxon>Thermodesulfobacteriota</taxon>
        <taxon>Desulfobulbia</taxon>
        <taxon>Desulfobulbales</taxon>
        <taxon>Desulfobulbaceae</taxon>
        <taxon>Desulfolithobacter</taxon>
    </lineage>
</organism>
<sequence length="579" mass="66328">MIKKIEIENIKGIGADTPNKCFEFDLYPNKPNIFVAPNGFGKSSLAIAFKSLNQNRINLDSDHHYEENEDNVPSIEISYIDNDGVLQLKTATNNSNEIKDTFGWFVINSQVFAKARQYGGNFTASASLETPTIVLQSTIPQNIKIGYSVNNQRHSFGNNGKVLPNISDIYDNKKFMKSLSQVFTTLGRISNQGVQNRINAFKDRVNAQQGTRNELLEWIDDNELESLDSIPNLTIISQLIASFDLGFENESEIHLSAIQIASDYNENRSQFKSAVKRKIYELKKEKCIKLFNDFNSSWKSFVPKEKNGKLIAEIPKTIHISNGQRDIMCFVALLIQAEIKLTKENSILIIDEIFDYLDDANLIAAQYYITKLIKKFKTNDGKKIYPIILTHLNPHFFKNFTFSNQKVFFLQQKEAKTNEHLKKILIKREDPSIKENLAKYHLHFDPTGINIRTEFENLGLKPTWGVSSNFETYIDEQFSLYLAEETVYDPHAVCCAIRKKVEELAYNQLDDAIFKDEFLTTHTTPKKLNYAEEKGAIIPETHYLLGIIYNDGLHWKNNESAIAGKLENLTIRKMISEIQ</sequence>
<protein>
    <submittedName>
        <fullName evidence="1">Uncharacterized protein</fullName>
    </submittedName>
</protein>
<evidence type="ECO:0000313" key="1">
    <source>
        <dbReference type="EMBL" id="BCO10625.1"/>
    </source>
</evidence>
<name>A0A915UBE7_9BACT</name>